<dbReference type="GO" id="GO:0016705">
    <property type="term" value="F:oxidoreductase activity, acting on paired donors, with incorporation or reduction of molecular oxygen"/>
    <property type="evidence" value="ECO:0007669"/>
    <property type="project" value="InterPro"/>
</dbReference>
<dbReference type="GO" id="GO:0016020">
    <property type="term" value="C:membrane"/>
    <property type="evidence" value="ECO:0007669"/>
    <property type="project" value="UniProtKB-SubCell"/>
</dbReference>
<dbReference type="GO" id="GO:0005506">
    <property type="term" value="F:iron ion binding"/>
    <property type="evidence" value="ECO:0007669"/>
    <property type="project" value="InterPro"/>
</dbReference>
<dbReference type="Proteomes" id="UP000323000">
    <property type="component" value="Chromosome 3"/>
</dbReference>
<gene>
    <name evidence="14" type="ORF">EZV62_009192</name>
</gene>
<comment type="similarity">
    <text evidence="3 13">Belongs to the cytochrome P450 family.</text>
</comment>
<dbReference type="AlphaFoldDB" id="A0A5C7IEZ2"/>
<evidence type="ECO:0008006" key="16">
    <source>
        <dbReference type="Google" id="ProtNLM"/>
    </source>
</evidence>
<keyword evidence="6 12" id="KW-0479">Metal-binding</keyword>
<sequence length="444" mass="50196">MVLKLVKRSKTNEEKPLNLPPGPWKLPIIGNLHQLTSSLVHRQLRDLSKKYGPMMHLQLGELSTVVVSSAKFAEQVMKTHDVIFASRPVLLSTKILDYDSTSISFSPYGSPVNLTENFRSLIYGITSRAAFGKKSKDIEVFISAFMEALSLSAGFNIADLYPSIELLQWITGIKSQLMRIHRTMDNILEDIVKEHKSKIGESSDDENEDLVDVLLKVQKRGDLEVPLTADNVKAVILDVWIAGGETSATTLDWAMSELLKNPRVMKRAQAEVREVFDRIGKVDETAISEMNYLKLVVKETLRFHTPVPLLVPRESRERCELSGFDIPNKANVIVNAWAISRDPEYWSEPEKFNPERFDDCPSIDYRGTNFEFIPFGAGRRICPGISYGLANVELPLAMLLYHFDWKLPNEMKSEDLDMTEAAGLAVRRKDELCVIPIPYRPSSI</sequence>
<dbReference type="InterPro" id="IPR002401">
    <property type="entry name" value="Cyt_P450_E_grp-I"/>
</dbReference>
<evidence type="ECO:0000313" key="14">
    <source>
        <dbReference type="EMBL" id="TXG67917.1"/>
    </source>
</evidence>
<keyword evidence="5" id="KW-0812">Transmembrane</keyword>
<dbReference type="GO" id="GO:0020037">
    <property type="term" value="F:heme binding"/>
    <property type="evidence" value="ECO:0007669"/>
    <property type="project" value="InterPro"/>
</dbReference>
<keyword evidence="7" id="KW-1133">Transmembrane helix</keyword>
<feature type="binding site" description="axial binding residue" evidence="12">
    <location>
        <position position="382"/>
    </location>
    <ligand>
        <name>heme</name>
        <dbReference type="ChEBI" id="CHEBI:30413"/>
    </ligand>
    <ligandPart>
        <name>Fe</name>
        <dbReference type="ChEBI" id="CHEBI:18248"/>
    </ligandPart>
</feature>
<keyword evidence="10 13" id="KW-0503">Monooxygenase</keyword>
<evidence type="ECO:0000256" key="3">
    <source>
        <dbReference type="ARBA" id="ARBA00010617"/>
    </source>
</evidence>
<dbReference type="GO" id="GO:0004497">
    <property type="term" value="F:monooxygenase activity"/>
    <property type="evidence" value="ECO:0007669"/>
    <property type="project" value="UniProtKB-KW"/>
</dbReference>
<evidence type="ECO:0000256" key="12">
    <source>
        <dbReference type="PIRSR" id="PIRSR602401-1"/>
    </source>
</evidence>
<dbReference type="PANTHER" id="PTHR47953">
    <property type="entry name" value="OS08G0105600 PROTEIN"/>
    <property type="match status" value="1"/>
</dbReference>
<dbReference type="SUPFAM" id="SSF48264">
    <property type="entry name" value="Cytochrome P450"/>
    <property type="match status" value="1"/>
</dbReference>
<dbReference type="InterPro" id="IPR052306">
    <property type="entry name" value="CYP450_71D"/>
</dbReference>
<evidence type="ECO:0000256" key="8">
    <source>
        <dbReference type="ARBA" id="ARBA00023002"/>
    </source>
</evidence>
<comment type="cofactor">
    <cofactor evidence="1 12">
        <name>heme</name>
        <dbReference type="ChEBI" id="CHEBI:30413"/>
    </cofactor>
</comment>
<dbReference type="FunFam" id="1.10.630.10:FF:000162">
    <property type="entry name" value="Os06g0641600 protein"/>
    <property type="match status" value="1"/>
</dbReference>
<proteinExistence type="inferred from homology"/>
<evidence type="ECO:0000256" key="13">
    <source>
        <dbReference type="RuleBase" id="RU000461"/>
    </source>
</evidence>
<evidence type="ECO:0000256" key="10">
    <source>
        <dbReference type="ARBA" id="ARBA00023033"/>
    </source>
</evidence>
<dbReference type="InterPro" id="IPR001128">
    <property type="entry name" value="Cyt_P450"/>
</dbReference>
<organism evidence="14 15">
    <name type="scientific">Acer yangbiense</name>
    <dbReference type="NCBI Taxonomy" id="1000413"/>
    <lineage>
        <taxon>Eukaryota</taxon>
        <taxon>Viridiplantae</taxon>
        <taxon>Streptophyta</taxon>
        <taxon>Embryophyta</taxon>
        <taxon>Tracheophyta</taxon>
        <taxon>Spermatophyta</taxon>
        <taxon>Magnoliopsida</taxon>
        <taxon>eudicotyledons</taxon>
        <taxon>Gunneridae</taxon>
        <taxon>Pentapetalae</taxon>
        <taxon>rosids</taxon>
        <taxon>malvids</taxon>
        <taxon>Sapindales</taxon>
        <taxon>Sapindaceae</taxon>
        <taxon>Hippocastanoideae</taxon>
        <taxon>Acereae</taxon>
        <taxon>Acer</taxon>
    </lineage>
</organism>
<dbReference type="EMBL" id="VAHF01000003">
    <property type="protein sequence ID" value="TXG67917.1"/>
    <property type="molecule type" value="Genomic_DNA"/>
</dbReference>
<dbReference type="CDD" id="cd11072">
    <property type="entry name" value="CYP71-like"/>
    <property type="match status" value="1"/>
</dbReference>
<dbReference type="OrthoDB" id="2789670at2759"/>
<evidence type="ECO:0000256" key="1">
    <source>
        <dbReference type="ARBA" id="ARBA00001971"/>
    </source>
</evidence>
<dbReference type="Gene3D" id="1.10.630.10">
    <property type="entry name" value="Cytochrome P450"/>
    <property type="match status" value="1"/>
</dbReference>
<name>A0A5C7IEZ2_9ROSI</name>
<dbReference type="PRINTS" id="PR00463">
    <property type="entry name" value="EP450I"/>
</dbReference>
<dbReference type="InterPro" id="IPR017972">
    <property type="entry name" value="Cyt_P450_CS"/>
</dbReference>
<comment type="caution">
    <text evidence="14">The sequence shown here is derived from an EMBL/GenBank/DDBJ whole genome shotgun (WGS) entry which is preliminary data.</text>
</comment>
<comment type="subcellular location">
    <subcellularLocation>
        <location evidence="2">Membrane</location>
        <topology evidence="2">Single-pass membrane protein</topology>
    </subcellularLocation>
</comment>
<dbReference type="Pfam" id="PF00067">
    <property type="entry name" value="p450"/>
    <property type="match status" value="2"/>
</dbReference>
<evidence type="ECO:0000256" key="2">
    <source>
        <dbReference type="ARBA" id="ARBA00004167"/>
    </source>
</evidence>
<evidence type="ECO:0000256" key="9">
    <source>
        <dbReference type="ARBA" id="ARBA00023004"/>
    </source>
</evidence>
<evidence type="ECO:0000256" key="4">
    <source>
        <dbReference type="ARBA" id="ARBA00022617"/>
    </source>
</evidence>
<evidence type="ECO:0000313" key="15">
    <source>
        <dbReference type="Proteomes" id="UP000323000"/>
    </source>
</evidence>
<keyword evidence="8 13" id="KW-0560">Oxidoreductase</keyword>
<evidence type="ECO:0000256" key="11">
    <source>
        <dbReference type="ARBA" id="ARBA00023136"/>
    </source>
</evidence>
<dbReference type="PANTHER" id="PTHR47953:SF19">
    <property type="entry name" value="OS06G0641600 PROTEIN"/>
    <property type="match status" value="1"/>
</dbReference>
<keyword evidence="4 12" id="KW-0349">Heme</keyword>
<accession>A0A5C7IEZ2</accession>
<evidence type="ECO:0000256" key="6">
    <source>
        <dbReference type="ARBA" id="ARBA00022723"/>
    </source>
</evidence>
<keyword evidence="11" id="KW-0472">Membrane</keyword>
<dbReference type="PROSITE" id="PS00086">
    <property type="entry name" value="CYTOCHROME_P450"/>
    <property type="match status" value="1"/>
</dbReference>
<keyword evidence="15" id="KW-1185">Reference proteome</keyword>
<evidence type="ECO:0000256" key="7">
    <source>
        <dbReference type="ARBA" id="ARBA00022989"/>
    </source>
</evidence>
<protein>
    <recommendedName>
        <fullName evidence="16">Cytochrome P450</fullName>
    </recommendedName>
</protein>
<evidence type="ECO:0000256" key="5">
    <source>
        <dbReference type="ARBA" id="ARBA00022692"/>
    </source>
</evidence>
<dbReference type="InterPro" id="IPR036396">
    <property type="entry name" value="Cyt_P450_sf"/>
</dbReference>
<keyword evidence="9 12" id="KW-0408">Iron</keyword>
<reference evidence="15" key="1">
    <citation type="journal article" date="2019" name="Gigascience">
        <title>De novo genome assembly of the endangered Acer yangbiense, a plant species with extremely small populations endemic to Yunnan Province, China.</title>
        <authorList>
            <person name="Yang J."/>
            <person name="Wariss H.M."/>
            <person name="Tao L."/>
            <person name="Zhang R."/>
            <person name="Yun Q."/>
            <person name="Hollingsworth P."/>
            <person name="Dao Z."/>
            <person name="Luo G."/>
            <person name="Guo H."/>
            <person name="Ma Y."/>
            <person name="Sun W."/>
        </authorList>
    </citation>
    <scope>NUCLEOTIDE SEQUENCE [LARGE SCALE GENOMIC DNA]</scope>
    <source>
        <strain evidence="15">cv. Malutang</strain>
    </source>
</reference>
<dbReference type="PRINTS" id="PR00385">
    <property type="entry name" value="P450"/>
</dbReference>